<evidence type="ECO:0000256" key="4">
    <source>
        <dbReference type="PROSITE-ProRule" id="PRU00335"/>
    </source>
</evidence>
<dbReference type="GO" id="GO:0003700">
    <property type="term" value="F:DNA-binding transcription factor activity"/>
    <property type="evidence" value="ECO:0007669"/>
    <property type="project" value="TreeGrafter"/>
</dbReference>
<keyword evidence="1" id="KW-0805">Transcription regulation</keyword>
<dbReference type="InterPro" id="IPR009057">
    <property type="entry name" value="Homeodomain-like_sf"/>
</dbReference>
<dbReference type="AlphaFoldDB" id="A0A1I5QI25"/>
<dbReference type="EMBL" id="FOWW01000002">
    <property type="protein sequence ID" value="SFP45964.1"/>
    <property type="molecule type" value="Genomic_DNA"/>
</dbReference>
<protein>
    <submittedName>
        <fullName evidence="7">DNA-binding transcriptional regulator, AcrR family</fullName>
    </submittedName>
</protein>
<dbReference type="PROSITE" id="PS50977">
    <property type="entry name" value="HTH_TETR_2"/>
    <property type="match status" value="1"/>
</dbReference>
<sequence>MNAPVNAPVIRRAPRRMSPQARREHLIAAALELFGRHRPERVSVDDVVAHAGVSRALFYRYFANIGELHLAALRSVTEGLIDRLAHREPGPPLHRLRAALRGLIEVAESYRAGYVALLRSGSVIATSETDAVVDEVRDRAVAVILTDVGVTEPGPMLLVTLRCWTAVVEGALLSWLEEGVPPRAELAGWLVDQLVAMVTATAGHDPAVADFVARVERLERSAQRAATESQPSTSSGLRGPGPT</sequence>
<feature type="compositionally biased region" description="Polar residues" evidence="5">
    <location>
        <begin position="224"/>
        <end position="236"/>
    </location>
</feature>
<gene>
    <name evidence="7" type="ORF">SAMN05421810_102649</name>
</gene>
<feature type="DNA-binding region" description="H-T-H motif" evidence="4">
    <location>
        <begin position="43"/>
        <end position="62"/>
    </location>
</feature>
<dbReference type="GO" id="GO:0000976">
    <property type="term" value="F:transcription cis-regulatory region binding"/>
    <property type="evidence" value="ECO:0007669"/>
    <property type="project" value="TreeGrafter"/>
</dbReference>
<keyword evidence="8" id="KW-1185">Reference proteome</keyword>
<dbReference type="Proteomes" id="UP000198727">
    <property type="component" value="Unassembled WGS sequence"/>
</dbReference>
<evidence type="ECO:0000256" key="1">
    <source>
        <dbReference type="ARBA" id="ARBA00023015"/>
    </source>
</evidence>
<organism evidence="7 8">
    <name type="scientific">Amycolatopsis arida</name>
    <dbReference type="NCBI Taxonomy" id="587909"/>
    <lineage>
        <taxon>Bacteria</taxon>
        <taxon>Bacillati</taxon>
        <taxon>Actinomycetota</taxon>
        <taxon>Actinomycetes</taxon>
        <taxon>Pseudonocardiales</taxon>
        <taxon>Pseudonocardiaceae</taxon>
        <taxon>Amycolatopsis</taxon>
    </lineage>
</organism>
<reference evidence="8" key="1">
    <citation type="submission" date="2016-10" db="EMBL/GenBank/DDBJ databases">
        <authorList>
            <person name="Varghese N."/>
            <person name="Submissions S."/>
        </authorList>
    </citation>
    <scope>NUCLEOTIDE SEQUENCE [LARGE SCALE GENOMIC DNA]</scope>
    <source>
        <strain evidence="8">CGMCC 4.5579</strain>
    </source>
</reference>
<dbReference type="Pfam" id="PF21943">
    <property type="entry name" value="TetR_C_46"/>
    <property type="match status" value="1"/>
</dbReference>
<dbReference type="PANTHER" id="PTHR30055">
    <property type="entry name" value="HTH-TYPE TRANSCRIPTIONAL REGULATOR RUTR"/>
    <property type="match status" value="1"/>
</dbReference>
<evidence type="ECO:0000256" key="3">
    <source>
        <dbReference type="ARBA" id="ARBA00023163"/>
    </source>
</evidence>
<name>A0A1I5QI25_9PSEU</name>
<evidence type="ECO:0000256" key="5">
    <source>
        <dbReference type="SAM" id="MobiDB-lite"/>
    </source>
</evidence>
<evidence type="ECO:0000313" key="7">
    <source>
        <dbReference type="EMBL" id="SFP45964.1"/>
    </source>
</evidence>
<evidence type="ECO:0000259" key="6">
    <source>
        <dbReference type="PROSITE" id="PS50977"/>
    </source>
</evidence>
<dbReference type="SUPFAM" id="SSF46689">
    <property type="entry name" value="Homeodomain-like"/>
    <property type="match status" value="1"/>
</dbReference>
<accession>A0A1I5QI25</accession>
<proteinExistence type="predicted"/>
<dbReference type="STRING" id="587909.SAMN05421810_102649"/>
<feature type="domain" description="HTH tetR-type" evidence="6">
    <location>
        <begin position="20"/>
        <end position="80"/>
    </location>
</feature>
<evidence type="ECO:0000256" key="2">
    <source>
        <dbReference type="ARBA" id="ARBA00023125"/>
    </source>
</evidence>
<dbReference type="InterPro" id="IPR050109">
    <property type="entry name" value="HTH-type_TetR-like_transc_reg"/>
</dbReference>
<keyword evidence="3" id="KW-0804">Transcription</keyword>
<evidence type="ECO:0000313" key="8">
    <source>
        <dbReference type="Proteomes" id="UP000198727"/>
    </source>
</evidence>
<dbReference type="InterPro" id="IPR054129">
    <property type="entry name" value="DesT_TetR_C"/>
</dbReference>
<feature type="region of interest" description="Disordered" evidence="5">
    <location>
        <begin position="222"/>
        <end position="243"/>
    </location>
</feature>
<keyword evidence="2 4" id="KW-0238">DNA-binding</keyword>
<dbReference type="Gene3D" id="1.10.357.10">
    <property type="entry name" value="Tetracycline Repressor, domain 2"/>
    <property type="match status" value="1"/>
</dbReference>
<dbReference type="InterPro" id="IPR001647">
    <property type="entry name" value="HTH_TetR"/>
</dbReference>
<dbReference type="Pfam" id="PF00440">
    <property type="entry name" value="TetR_N"/>
    <property type="match status" value="1"/>
</dbReference>
<dbReference type="PANTHER" id="PTHR30055:SF234">
    <property type="entry name" value="HTH-TYPE TRANSCRIPTIONAL REGULATOR BETI"/>
    <property type="match status" value="1"/>
</dbReference>